<dbReference type="HOGENOM" id="CLU_114119_0_0_5"/>
<protein>
    <submittedName>
        <fullName evidence="1">Uncharacterized protein</fullName>
    </submittedName>
</protein>
<reference evidence="1 2" key="1">
    <citation type="submission" date="2013-07" db="EMBL/GenBank/DDBJ databases">
        <title>Completed genome of Sphingomonas sanxanigenens NX02.</title>
        <authorList>
            <person name="Ma T."/>
            <person name="Huang H."/>
            <person name="Wu M."/>
            <person name="Li X."/>
            <person name="Li G."/>
        </authorList>
    </citation>
    <scope>NUCLEOTIDE SEQUENCE [LARGE SCALE GENOMIC DNA]</scope>
    <source>
        <strain evidence="1 2">NX02</strain>
    </source>
</reference>
<dbReference type="eggNOG" id="ENOG5031BPE">
    <property type="taxonomic scope" value="Bacteria"/>
</dbReference>
<dbReference type="PATRIC" id="fig|1123269.5.peg.3797"/>
<dbReference type="STRING" id="1123269.NX02_19405"/>
<accession>W0AEM4</accession>
<dbReference type="AlphaFoldDB" id="W0AEM4"/>
<evidence type="ECO:0000313" key="1">
    <source>
        <dbReference type="EMBL" id="AHE55541.1"/>
    </source>
</evidence>
<organism evidence="1 2">
    <name type="scientific">Sphingomonas sanxanigenens DSM 19645 = NX02</name>
    <dbReference type="NCBI Taxonomy" id="1123269"/>
    <lineage>
        <taxon>Bacteria</taxon>
        <taxon>Pseudomonadati</taxon>
        <taxon>Pseudomonadota</taxon>
        <taxon>Alphaproteobacteria</taxon>
        <taxon>Sphingomonadales</taxon>
        <taxon>Sphingomonadaceae</taxon>
        <taxon>Sphingomonas</taxon>
    </lineage>
</organism>
<dbReference type="EMBL" id="CP006644">
    <property type="protein sequence ID" value="AHE55541.1"/>
    <property type="molecule type" value="Genomic_DNA"/>
</dbReference>
<dbReference type="KEGG" id="ssan:NX02_19405"/>
<dbReference type="Proteomes" id="UP000018851">
    <property type="component" value="Chromosome"/>
</dbReference>
<sequence>MFASPFLTITGLMEIALPGGRFIRLCDGGFVYWGPTLYESLDPDFGAIEAAETFEEKVGDEAPGGKVTFLPTSTAAAVDLSRPEYQGARMRFWLAEVDPNSGQIVGTPEQTADLAIDTTTLKLSKGERKLDVEFVSSAERLFLIYKGNALNDRFHQACYPGELGMANATGVPRSTAWGVESPE</sequence>
<keyword evidence="2" id="KW-1185">Reference proteome</keyword>
<proteinExistence type="predicted"/>
<gene>
    <name evidence="1" type="ORF">NX02_19405</name>
</gene>
<evidence type="ECO:0000313" key="2">
    <source>
        <dbReference type="Proteomes" id="UP000018851"/>
    </source>
</evidence>
<name>W0AEM4_9SPHN</name>